<name>A0ABT5HVA1_9CAUL</name>
<evidence type="ECO:0000256" key="3">
    <source>
        <dbReference type="ARBA" id="ARBA00022723"/>
    </source>
</evidence>
<proteinExistence type="predicted"/>
<sequence length="342" mass="36716">MKLFYEARFGLARACVVQNGQPWLYAEGRVDDPSLCLWGVRSVARLTAKTGGVGFLKLADGSEAMLDLPKDVTLNEGAAIEVEIAAEARAEKRPRARYIGPGDTPRRVSTPLDLKGRLMAQARHLIDPKATFDLIEGEDAIDALDIAEAQALNPSTDLPDGAFLTIEPTRALIACDVDLGGAGEGLARAPKQAIKATNERALSEVARRLRLANLAGLVVVDLIGSKHNGEKLTGILRDAFATEGPRIISGPITRFGTYEFTRPWGAAPINDPGTASLRAARRLLWQAVAEARSDAGAMFILRAPQLVASVVRQCLKDSLDPLSPRLSVEVVDRADATVVRAR</sequence>
<protein>
    <submittedName>
        <fullName evidence="9">Ribonuclease E/G</fullName>
    </submittedName>
</protein>
<dbReference type="PANTHER" id="PTHR30001">
    <property type="entry name" value="RIBONUCLEASE"/>
    <property type="match status" value="1"/>
</dbReference>
<evidence type="ECO:0000256" key="4">
    <source>
        <dbReference type="ARBA" id="ARBA00022759"/>
    </source>
</evidence>
<evidence type="ECO:0000313" key="9">
    <source>
        <dbReference type="EMBL" id="MDC7683873.1"/>
    </source>
</evidence>
<dbReference type="InterPro" id="IPR019307">
    <property type="entry name" value="RNA-bd_AU-1/RNase_E/G"/>
</dbReference>
<dbReference type="EMBL" id="JAQQKX010000008">
    <property type="protein sequence ID" value="MDC7683873.1"/>
    <property type="molecule type" value="Genomic_DNA"/>
</dbReference>
<keyword evidence="2" id="KW-0540">Nuclease</keyword>
<organism evidence="9 10">
    <name type="scientific">Asticcacaulis aquaticus</name>
    <dbReference type="NCBI Taxonomy" id="2984212"/>
    <lineage>
        <taxon>Bacteria</taxon>
        <taxon>Pseudomonadati</taxon>
        <taxon>Pseudomonadota</taxon>
        <taxon>Alphaproteobacteria</taxon>
        <taxon>Caulobacterales</taxon>
        <taxon>Caulobacteraceae</taxon>
        <taxon>Asticcacaulis</taxon>
    </lineage>
</organism>
<evidence type="ECO:0000313" key="10">
    <source>
        <dbReference type="Proteomes" id="UP001214854"/>
    </source>
</evidence>
<keyword evidence="10" id="KW-1185">Reference proteome</keyword>
<comment type="cofactor">
    <cofactor evidence="1">
        <name>Mg(2+)</name>
        <dbReference type="ChEBI" id="CHEBI:18420"/>
    </cofactor>
</comment>
<evidence type="ECO:0000256" key="2">
    <source>
        <dbReference type="ARBA" id="ARBA00022722"/>
    </source>
</evidence>
<dbReference type="PANTHER" id="PTHR30001:SF1">
    <property type="entry name" value="RIBONUCLEASE E_G-LIKE PROTEIN, CHLOROPLASTIC"/>
    <property type="match status" value="1"/>
</dbReference>
<keyword evidence="6" id="KW-0460">Magnesium</keyword>
<evidence type="ECO:0000259" key="8">
    <source>
        <dbReference type="Pfam" id="PF10150"/>
    </source>
</evidence>
<keyword evidence="3" id="KW-0479">Metal-binding</keyword>
<feature type="domain" description="RNA-binding protein AU-1/Ribonuclease E/G" evidence="8">
    <location>
        <begin position="149"/>
        <end position="262"/>
    </location>
</feature>
<dbReference type="Pfam" id="PF10150">
    <property type="entry name" value="RNase_E_G"/>
    <property type="match status" value="1"/>
</dbReference>
<comment type="caution">
    <text evidence="9">The sequence shown here is derived from an EMBL/GenBank/DDBJ whole genome shotgun (WGS) entry which is preliminary data.</text>
</comment>
<evidence type="ECO:0000256" key="1">
    <source>
        <dbReference type="ARBA" id="ARBA00001946"/>
    </source>
</evidence>
<dbReference type="RefSeq" id="WP_272748331.1">
    <property type="nucleotide sequence ID" value="NZ_JAQQKX010000008.1"/>
</dbReference>
<evidence type="ECO:0000256" key="7">
    <source>
        <dbReference type="ARBA" id="ARBA00022884"/>
    </source>
</evidence>
<evidence type="ECO:0000256" key="6">
    <source>
        <dbReference type="ARBA" id="ARBA00022842"/>
    </source>
</evidence>
<keyword evidence="4" id="KW-0255">Endonuclease</keyword>
<dbReference type="Proteomes" id="UP001214854">
    <property type="component" value="Unassembled WGS sequence"/>
</dbReference>
<evidence type="ECO:0000256" key="5">
    <source>
        <dbReference type="ARBA" id="ARBA00022801"/>
    </source>
</evidence>
<keyword evidence="5" id="KW-0378">Hydrolase</keyword>
<reference evidence="9 10" key="1">
    <citation type="submission" date="2023-01" db="EMBL/GenBank/DDBJ databases">
        <title>Novel species of the genus Asticcacaulis isolated from rivers.</title>
        <authorList>
            <person name="Lu H."/>
        </authorList>
    </citation>
    <scope>NUCLEOTIDE SEQUENCE [LARGE SCALE GENOMIC DNA]</scope>
    <source>
        <strain evidence="9 10">BYS171W</strain>
    </source>
</reference>
<keyword evidence="7" id="KW-0694">RNA-binding</keyword>
<accession>A0ABT5HVA1</accession>
<gene>
    <name evidence="9" type="ORF">PQU92_11335</name>
</gene>
<dbReference type="InterPro" id="IPR004659">
    <property type="entry name" value="RNase_E/G"/>
</dbReference>